<reference evidence="1" key="1">
    <citation type="submission" date="2023-03" db="EMBL/GenBank/DDBJ databases">
        <title>Massive genome expansion in bonnet fungi (Mycena s.s.) driven by repeated elements and novel gene families across ecological guilds.</title>
        <authorList>
            <consortium name="Lawrence Berkeley National Laboratory"/>
            <person name="Harder C.B."/>
            <person name="Miyauchi S."/>
            <person name="Viragh M."/>
            <person name="Kuo A."/>
            <person name="Thoen E."/>
            <person name="Andreopoulos B."/>
            <person name="Lu D."/>
            <person name="Skrede I."/>
            <person name="Drula E."/>
            <person name="Henrissat B."/>
            <person name="Morin E."/>
            <person name="Kohler A."/>
            <person name="Barry K."/>
            <person name="LaButti K."/>
            <person name="Morin E."/>
            <person name="Salamov A."/>
            <person name="Lipzen A."/>
            <person name="Mereny Z."/>
            <person name="Hegedus B."/>
            <person name="Baldrian P."/>
            <person name="Stursova M."/>
            <person name="Weitz H."/>
            <person name="Taylor A."/>
            <person name="Grigoriev I.V."/>
            <person name="Nagy L.G."/>
            <person name="Martin F."/>
            <person name="Kauserud H."/>
        </authorList>
    </citation>
    <scope>NUCLEOTIDE SEQUENCE</scope>
    <source>
        <strain evidence="1">CBHHK002</strain>
    </source>
</reference>
<proteinExistence type="predicted"/>
<gene>
    <name evidence="1" type="ORF">DFH08DRAFT_840132</name>
</gene>
<accession>A0AAD7AQG6</accession>
<evidence type="ECO:0000313" key="2">
    <source>
        <dbReference type="Proteomes" id="UP001218218"/>
    </source>
</evidence>
<sequence>MVINFLMRELSHRARIGVSQVIPSSRFLKGTVGFDSTESNLRAFVVSLETPMSGQEGTNPFSEQENSGVSLKEPRLPLEICLLIVNSARNNKKTVKTLSLVCKSWIGITREILFVTPGAKTDAYENHMRRSLPLVAGSCSVRLCCRAMSNRSQFWTTRTAPSFRTSK</sequence>
<protein>
    <recommendedName>
        <fullName evidence="3">F-box domain-containing protein</fullName>
    </recommendedName>
</protein>
<name>A0AAD7AQG6_9AGAR</name>
<evidence type="ECO:0008006" key="3">
    <source>
        <dbReference type="Google" id="ProtNLM"/>
    </source>
</evidence>
<dbReference type="AlphaFoldDB" id="A0AAD7AQG6"/>
<organism evidence="1 2">
    <name type="scientific">Mycena albidolilacea</name>
    <dbReference type="NCBI Taxonomy" id="1033008"/>
    <lineage>
        <taxon>Eukaryota</taxon>
        <taxon>Fungi</taxon>
        <taxon>Dikarya</taxon>
        <taxon>Basidiomycota</taxon>
        <taxon>Agaricomycotina</taxon>
        <taxon>Agaricomycetes</taxon>
        <taxon>Agaricomycetidae</taxon>
        <taxon>Agaricales</taxon>
        <taxon>Marasmiineae</taxon>
        <taxon>Mycenaceae</taxon>
        <taxon>Mycena</taxon>
    </lineage>
</organism>
<dbReference type="Proteomes" id="UP001218218">
    <property type="component" value="Unassembled WGS sequence"/>
</dbReference>
<keyword evidence="2" id="KW-1185">Reference proteome</keyword>
<evidence type="ECO:0000313" key="1">
    <source>
        <dbReference type="EMBL" id="KAJ7364843.1"/>
    </source>
</evidence>
<dbReference type="EMBL" id="JARIHO010000003">
    <property type="protein sequence ID" value="KAJ7364843.1"/>
    <property type="molecule type" value="Genomic_DNA"/>
</dbReference>
<comment type="caution">
    <text evidence="1">The sequence shown here is derived from an EMBL/GenBank/DDBJ whole genome shotgun (WGS) entry which is preliminary data.</text>
</comment>